<dbReference type="InterPro" id="IPR011623">
    <property type="entry name" value="7TMR_DISM_rcpt_extracell_dom1"/>
</dbReference>
<keyword evidence="1" id="KW-0472">Membrane</keyword>
<gene>
    <name evidence="4" type="ORF">C8D94_102534</name>
</gene>
<proteinExistence type="predicted"/>
<name>A0A370QG51_9FLAO</name>
<accession>A0A370QG51</accession>
<dbReference type="InterPro" id="IPR010559">
    <property type="entry name" value="Sig_transdc_His_kin_internal"/>
</dbReference>
<keyword evidence="5" id="KW-1185">Reference proteome</keyword>
<dbReference type="SUPFAM" id="SSF55874">
    <property type="entry name" value="ATPase domain of HSP90 chaperone/DNA topoisomerase II/histidine kinase"/>
    <property type="match status" value="1"/>
</dbReference>
<feature type="domain" description="Signal transduction histidine kinase internal region" evidence="2">
    <location>
        <begin position="233"/>
        <end position="312"/>
    </location>
</feature>
<dbReference type="GO" id="GO:0016020">
    <property type="term" value="C:membrane"/>
    <property type="evidence" value="ECO:0007669"/>
    <property type="project" value="InterPro"/>
</dbReference>
<dbReference type="PANTHER" id="PTHR34220:SF7">
    <property type="entry name" value="SENSOR HISTIDINE KINASE YPDA"/>
    <property type="match status" value="1"/>
</dbReference>
<comment type="caution">
    <text evidence="4">The sequence shown here is derived from an EMBL/GenBank/DDBJ whole genome shotgun (WGS) entry which is preliminary data.</text>
</comment>
<keyword evidence="1" id="KW-0812">Transmembrane</keyword>
<feature type="transmembrane region" description="Helical" evidence="1">
    <location>
        <begin position="115"/>
        <end position="133"/>
    </location>
</feature>
<keyword evidence="1" id="KW-1133">Transmembrane helix</keyword>
<feature type="transmembrane region" description="Helical" evidence="1">
    <location>
        <begin position="85"/>
        <end position="103"/>
    </location>
</feature>
<feature type="domain" description="7TM-DISM receptor extracellular" evidence="3">
    <location>
        <begin position="19"/>
        <end position="214"/>
    </location>
</feature>
<evidence type="ECO:0000256" key="1">
    <source>
        <dbReference type="SAM" id="Phobius"/>
    </source>
</evidence>
<feature type="transmembrane region" description="Helical" evidence="1">
    <location>
        <begin position="169"/>
        <end position="188"/>
    </location>
</feature>
<evidence type="ECO:0000313" key="5">
    <source>
        <dbReference type="Proteomes" id="UP000255317"/>
    </source>
</evidence>
<feature type="transmembrane region" description="Helical" evidence="1">
    <location>
        <begin position="194"/>
        <end position="213"/>
    </location>
</feature>
<dbReference type="PANTHER" id="PTHR34220">
    <property type="entry name" value="SENSOR HISTIDINE KINASE YPDA"/>
    <property type="match status" value="1"/>
</dbReference>
<evidence type="ECO:0000259" key="3">
    <source>
        <dbReference type="Pfam" id="PF07695"/>
    </source>
</evidence>
<reference evidence="4 5" key="1">
    <citation type="submission" date="2018-07" db="EMBL/GenBank/DDBJ databases">
        <title>Genomic Encyclopedia of Type Strains, Phase IV (KMG-IV): sequencing the most valuable type-strain genomes for metagenomic binning, comparative biology and taxonomic classification.</title>
        <authorList>
            <person name="Goeker M."/>
        </authorList>
    </citation>
    <scope>NUCLEOTIDE SEQUENCE [LARGE SCALE GENOMIC DNA]</scope>
    <source>
        <strain evidence="4 5">DSM 101478</strain>
    </source>
</reference>
<sequence length="444" mass="51505">MAMLQKTTLETLSQLPVHIFIGTAFAFFILTLGIFYYNKKKEFLWYGLYLFFVVVYFSFKSGLLYELLYGKITLLNSILHDSSQVAINLCYLLFAMSFLNTKIDYPRFHKFLRLINWFLLGFIIVHTLSWIITKDKDLQIQLLNVQRLVMSLFVMFNIYYLLRYGKNNLVHFIVIGSLLFASGAIITWLSDDFIYMVIGVGLENFVFSFGLGYKIKKLNTEKITAEIDAVTYQINSLRAQMNPHFIFNSLNSIQGFILKDKKKESIKYLTSFSSLLRKILDTSETNTVTLKQELQLLKLYLELESLRFNENFDYYIEIDPGLDIHNIEIPILLIQPYIENSIIHGLAPKQSGTKKITLTFMDETEFVTCTITDTGIGRAAAEQLKKKKEIYKKSKGMSLTRKRLELINKNQNEDKATVHIEDLRDAEGNALGTSVTIKIYKYFH</sequence>
<dbReference type="Gene3D" id="3.30.565.10">
    <property type="entry name" value="Histidine kinase-like ATPase, C-terminal domain"/>
    <property type="match status" value="1"/>
</dbReference>
<dbReference type="Pfam" id="PF06580">
    <property type="entry name" value="His_kinase"/>
    <property type="match status" value="1"/>
</dbReference>
<evidence type="ECO:0000313" key="4">
    <source>
        <dbReference type="EMBL" id="RDK87347.1"/>
    </source>
</evidence>
<dbReference type="AlphaFoldDB" id="A0A370QG51"/>
<feature type="transmembrane region" description="Helical" evidence="1">
    <location>
        <begin position="145"/>
        <end position="162"/>
    </location>
</feature>
<dbReference type="EMBL" id="QRAO01000002">
    <property type="protein sequence ID" value="RDK87347.1"/>
    <property type="molecule type" value="Genomic_DNA"/>
</dbReference>
<feature type="transmembrane region" description="Helical" evidence="1">
    <location>
        <begin position="15"/>
        <end position="36"/>
    </location>
</feature>
<dbReference type="InterPro" id="IPR050640">
    <property type="entry name" value="Bact_2-comp_sensor_kinase"/>
</dbReference>
<dbReference type="InterPro" id="IPR036890">
    <property type="entry name" value="HATPase_C_sf"/>
</dbReference>
<feature type="transmembrane region" description="Helical" evidence="1">
    <location>
        <begin position="43"/>
        <end position="65"/>
    </location>
</feature>
<protein>
    <submittedName>
        <fullName evidence="4">7TM protein involved in diverse intracellular signaling</fullName>
    </submittedName>
</protein>
<dbReference type="GO" id="GO:0000155">
    <property type="term" value="F:phosphorelay sensor kinase activity"/>
    <property type="evidence" value="ECO:0007669"/>
    <property type="project" value="InterPro"/>
</dbReference>
<evidence type="ECO:0000259" key="2">
    <source>
        <dbReference type="Pfam" id="PF06580"/>
    </source>
</evidence>
<dbReference type="RefSeq" id="WP_115123528.1">
    <property type="nucleotide sequence ID" value="NZ_QRAO01000002.1"/>
</dbReference>
<organism evidence="4 5">
    <name type="scientific">Marinirhabdus gelatinilytica</name>
    <dbReference type="NCBI Taxonomy" id="1703343"/>
    <lineage>
        <taxon>Bacteria</taxon>
        <taxon>Pseudomonadati</taxon>
        <taxon>Bacteroidota</taxon>
        <taxon>Flavobacteriia</taxon>
        <taxon>Flavobacteriales</taxon>
        <taxon>Flavobacteriaceae</taxon>
    </lineage>
</organism>
<dbReference type="OrthoDB" id="6190788at2"/>
<dbReference type="Proteomes" id="UP000255317">
    <property type="component" value="Unassembled WGS sequence"/>
</dbReference>
<dbReference type="Pfam" id="PF07695">
    <property type="entry name" value="7TMR-DISM_7TM"/>
    <property type="match status" value="1"/>
</dbReference>